<dbReference type="Pfam" id="PF03358">
    <property type="entry name" value="FMN_red"/>
    <property type="match status" value="1"/>
</dbReference>
<dbReference type="InterPro" id="IPR050712">
    <property type="entry name" value="NAD(P)H-dep_reductase"/>
</dbReference>
<accession>A0A0R1WSX1</accession>
<dbReference type="SUPFAM" id="SSF52218">
    <property type="entry name" value="Flavoproteins"/>
    <property type="match status" value="1"/>
</dbReference>
<comment type="caution">
    <text evidence="2">The sequence shown here is derived from an EMBL/GenBank/DDBJ whole genome shotgun (WGS) entry which is preliminary data.</text>
</comment>
<dbReference type="GO" id="GO:0016491">
    <property type="term" value="F:oxidoreductase activity"/>
    <property type="evidence" value="ECO:0007669"/>
    <property type="project" value="InterPro"/>
</dbReference>
<dbReference type="STRING" id="1423755.FC40_GL000350"/>
<dbReference type="Proteomes" id="UP000051054">
    <property type="component" value="Unassembled WGS sequence"/>
</dbReference>
<dbReference type="PATRIC" id="fig|1423755.3.peg.389"/>
<keyword evidence="3" id="KW-1185">Reference proteome</keyword>
<protein>
    <recommendedName>
        <fullName evidence="1">NADPH-dependent FMN reductase-like domain-containing protein</fullName>
    </recommendedName>
</protein>
<feature type="domain" description="NADPH-dependent FMN reductase-like" evidence="1">
    <location>
        <begin position="3"/>
        <end position="143"/>
    </location>
</feature>
<evidence type="ECO:0000259" key="1">
    <source>
        <dbReference type="Pfam" id="PF03358"/>
    </source>
</evidence>
<dbReference type="InterPro" id="IPR029039">
    <property type="entry name" value="Flavoprotein-like_sf"/>
</dbReference>
<dbReference type="AlphaFoldDB" id="A0A0R1WSX1"/>
<organism evidence="2 3">
    <name type="scientific">Ligilactobacillus hayakitensis DSM 18933 = JCM 14209</name>
    <dbReference type="NCBI Taxonomy" id="1423755"/>
    <lineage>
        <taxon>Bacteria</taxon>
        <taxon>Bacillati</taxon>
        <taxon>Bacillota</taxon>
        <taxon>Bacilli</taxon>
        <taxon>Lactobacillales</taxon>
        <taxon>Lactobacillaceae</taxon>
        <taxon>Ligilactobacillus</taxon>
    </lineage>
</organism>
<dbReference type="GO" id="GO:0010181">
    <property type="term" value="F:FMN binding"/>
    <property type="evidence" value="ECO:0007669"/>
    <property type="project" value="TreeGrafter"/>
</dbReference>
<reference evidence="2 3" key="1">
    <citation type="journal article" date="2015" name="Genome Announc.">
        <title>Expanding the biotechnology potential of lactobacilli through comparative genomics of 213 strains and associated genera.</title>
        <authorList>
            <person name="Sun Z."/>
            <person name="Harris H.M."/>
            <person name="McCann A."/>
            <person name="Guo C."/>
            <person name="Argimon S."/>
            <person name="Zhang W."/>
            <person name="Yang X."/>
            <person name="Jeffery I.B."/>
            <person name="Cooney J.C."/>
            <person name="Kagawa T.F."/>
            <person name="Liu W."/>
            <person name="Song Y."/>
            <person name="Salvetti E."/>
            <person name="Wrobel A."/>
            <person name="Rasinkangas P."/>
            <person name="Parkhill J."/>
            <person name="Rea M.C."/>
            <person name="O'Sullivan O."/>
            <person name="Ritari J."/>
            <person name="Douillard F.P."/>
            <person name="Paul Ross R."/>
            <person name="Yang R."/>
            <person name="Briner A.E."/>
            <person name="Felis G.E."/>
            <person name="de Vos W.M."/>
            <person name="Barrangou R."/>
            <person name="Klaenhammer T.R."/>
            <person name="Caufield P.W."/>
            <person name="Cui Y."/>
            <person name="Zhang H."/>
            <person name="O'Toole P.W."/>
        </authorList>
    </citation>
    <scope>NUCLEOTIDE SEQUENCE [LARGE SCALE GENOMIC DNA]</scope>
    <source>
        <strain evidence="2 3">DSM 18933</strain>
    </source>
</reference>
<dbReference type="PANTHER" id="PTHR30543">
    <property type="entry name" value="CHROMATE REDUCTASE"/>
    <property type="match status" value="1"/>
</dbReference>
<dbReference type="OrthoDB" id="9812295at2"/>
<evidence type="ECO:0000313" key="3">
    <source>
        <dbReference type="Proteomes" id="UP000051054"/>
    </source>
</evidence>
<dbReference type="EMBL" id="AZGD01000079">
    <property type="protein sequence ID" value="KRM19268.1"/>
    <property type="molecule type" value="Genomic_DNA"/>
</dbReference>
<dbReference type="Gene3D" id="3.40.50.360">
    <property type="match status" value="1"/>
</dbReference>
<proteinExistence type="predicted"/>
<dbReference type="RefSeq" id="WP_025022750.1">
    <property type="nucleotide sequence ID" value="NZ_AZGD01000079.1"/>
</dbReference>
<sequence length="186" mass="20367">MKKLLFIVGSQRHNSFNYQLANQTKELLAGKAEVSILDYSKVPVFNQDLETPVLSSVQAVRDEVLAADGIWIFSPVYNFSIPGPLKNLLDWLSRALDLSDTTGASALNNKLVTVSSVANGGYDKVFESFKELLPFIRMQVVGDFTGTRVNDEAWADNKLVVSDETKASLLKQAAALLAAIDEKSAK</sequence>
<dbReference type="InterPro" id="IPR005025">
    <property type="entry name" value="FMN_Rdtase-like_dom"/>
</dbReference>
<dbReference type="GO" id="GO:0005829">
    <property type="term" value="C:cytosol"/>
    <property type="evidence" value="ECO:0007669"/>
    <property type="project" value="TreeGrafter"/>
</dbReference>
<evidence type="ECO:0000313" key="2">
    <source>
        <dbReference type="EMBL" id="KRM19268.1"/>
    </source>
</evidence>
<dbReference type="eggNOG" id="COG0431">
    <property type="taxonomic scope" value="Bacteria"/>
</dbReference>
<name>A0A0R1WSX1_9LACO</name>
<gene>
    <name evidence="2" type="ORF">FC40_GL000350</name>
</gene>
<dbReference type="PANTHER" id="PTHR30543:SF21">
    <property type="entry name" value="NAD(P)H-DEPENDENT FMN REDUCTASE LOT6"/>
    <property type="match status" value="1"/>
</dbReference>